<dbReference type="NCBIfam" id="TIGR01071">
    <property type="entry name" value="rplO_bact"/>
    <property type="match status" value="1"/>
</dbReference>
<dbReference type="InterPro" id="IPR021131">
    <property type="entry name" value="Ribosomal_uL15/eL18"/>
</dbReference>
<feature type="domain" description="Large ribosomal subunit protein uL15/eL18" evidence="5">
    <location>
        <begin position="112"/>
        <end position="189"/>
    </location>
</feature>
<keyword evidence="2 6" id="KW-0689">Ribosomal protein</keyword>
<dbReference type="PANTHER" id="PTHR12934">
    <property type="entry name" value="50S RIBOSOMAL PROTEIN L15"/>
    <property type="match status" value="1"/>
</dbReference>
<dbReference type="InterPro" id="IPR030878">
    <property type="entry name" value="Ribosomal_uL15"/>
</dbReference>
<dbReference type="AlphaFoldDB" id="A0A6A5UMY9"/>
<evidence type="ECO:0000256" key="4">
    <source>
        <dbReference type="SAM" id="MobiDB-lite"/>
    </source>
</evidence>
<protein>
    <submittedName>
        <fullName evidence="6">Ribosomal protein L15</fullName>
    </submittedName>
</protein>
<keyword evidence="3" id="KW-0687">Ribonucleoprotein</keyword>
<dbReference type="InterPro" id="IPR036227">
    <property type="entry name" value="Ribosomal_uL15/eL18_sf"/>
</dbReference>
<keyword evidence="7" id="KW-1185">Reference proteome</keyword>
<dbReference type="SUPFAM" id="SSF52080">
    <property type="entry name" value="Ribosomal proteins L15p and L18e"/>
    <property type="match status" value="1"/>
</dbReference>
<dbReference type="Gene3D" id="3.100.10.10">
    <property type="match status" value="1"/>
</dbReference>
<accession>A0A6A5UMY9</accession>
<feature type="compositionally biased region" description="Gly residues" evidence="4">
    <location>
        <begin position="59"/>
        <end position="71"/>
    </location>
</feature>
<evidence type="ECO:0000256" key="3">
    <source>
        <dbReference type="ARBA" id="ARBA00023274"/>
    </source>
</evidence>
<name>A0A6A5UMY9_9PLEO</name>
<dbReference type="GO" id="GO:0003735">
    <property type="term" value="F:structural constituent of ribosome"/>
    <property type="evidence" value="ECO:0007669"/>
    <property type="project" value="InterPro"/>
</dbReference>
<evidence type="ECO:0000256" key="1">
    <source>
        <dbReference type="ARBA" id="ARBA00007320"/>
    </source>
</evidence>
<dbReference type="Proteomes" id="UP000800036">
    <property type="component" value="Unassembled WGS sequence"/>
</dbReference>
<feature type="region of interest" description="Disordered" evidence="4">
    <location>
        <begin position="47"/>
        <end position="104"/>
    </location>
</feature>
<dbReference type="OrthoDB" id="361383at2759"/>
<evidence type="ECO:0000256" key="2">
    <source>
        <dbReference type="ARBA" id="ARBA00022980"/>
    </source>
</evidence>
<reference evidence="6" key="1">
    <citation type="journal article" date="2020" name="Stud. Mycol.">
        <title>101 Dothideomycetes genomes: a test case for predicting lifestyles and emergence of pathogens.</title>
        <authorList>
            <person name="Haridas S."/>
            <person name="Albert R."/>
            <person name="Binder M."/>
            <person name="Bloem J."/>
            <person name="Labutti K."/>
            <person name="Salamov A."/>
            <person name="Andreopoulos B."/>
            <person name="Baker S."/>
            <person name="Barry K."/>
            <person name="Bills G."/>
            <person name="Bluhm B."/>
            <person name="Cannon C."/>
            <person name="Castanera R."/>
            <person name="Culley D."/>
            <person name="Daum C."/>
            <person name="Ezra D."/>
            <person name="Gonzalez J."/>
            <person name="Henrissat B."/>
            <person name="Kuo A."/>
            <person name="Liang C."/>
            <person name="Lipzen A."/>
            <person name="Lutzoni F."/>
            <person name="Magnuson J."/>
            <person name="Mondo S."/>
            <person name="Nolan M."/>
            <person name="Ohm R."/>
            <person name="Pangilinan J."/>
            <person name="Park H.-J."/>
            <person name="Ramirez L."/>
            <person name="Alfaro M."/>
            <person name="Sun H."/>
            <person name="Tritt A."/>
            <person name="Yoshinaga Y."/>
            <person name="Zwiers L.-H."/>
            <person name="Turgeon B."/>
            <person name="Goodwin S."/>
            <person name="Spatafora J."/>
            <person name="Crous P."/>
            <person name="Grigoriev I."/>
        </authorList>
    </citation>
    <scope>NUCLEOTIDE SEQUENCE</scope>
    <source>
        <strain evidence="6">CBS 107.79</strain>
    </source>
</reference>
<dbReference type="EMBL" id="ML976748">
    <property type="protein sequence ID" value="KAF1966301.1"/>
    <property type="molecule type" value="Genomic_DNA"/>
</dbReference>
<dbReference type="GO" id="GO:0005762">
    <property type="term" value="C:mitochondrial large ribosomal subunit"/>
    <property type="evidence" value="ECO:0007669"/>
    <property type="project" value="TreeGrafter"/>
</dbReference>
<evidence type="ECO:0000313" key="6">
    <source>
        <dbReference type="EMBL" id="KAF1966301.1"/>
    </source>
</evidence>
<dbReference type="Pfam" id="PF00828">
    <property type="entry name" value="Ribosomal_L27A"/>
    <property type="match status" value="1"/>
</dbReference>
<gene>
    <name evidence="6" type="ORF">BU23DRAFT_560313</name>
</gene>
<feature type="region of interest" description="Disordered" evidence="4">
    <location>
        <begin position="312"/>
        <end position="345"/>
    </location>
</feature>
<sequence>MPPRLKALRLASSLLQRPTVCSTSAPFLAPAQQRSASILSSLSDTKGAYQKRIRKGRGPASGKGKTAGRGQKGQHAHGKVKPGFQGGQTPLSITKPERGRNKYNPFKVEMSPINLDRIQSWIDQGRLRPETPITMKELKASRCLHGVKRNGVKLLGKNADQLKTAIHIVVSRASATAIARVEALGGSVTTRFYSPTSVKRVLKGESHPIISLQADANLIAKTARYTSKKTPHMPRRWRRLPASVVKSFQAAHASPDTPVEVKHEALRAVMERVGAVYKYRLPDPTARKDIEYYRDPAHRGYLSHLLKEGESPSLFFKKPGGEAKDRKSQARRREAAKATAENRLF</sequence>
<proteinExistence type="inferred from homology"/>
<dbReference type="InterPro" id="IPR005749">
    <property type="entry name" value="Ribosomal_uL15_bac-type"/>
</dbReference>
<dbReference type="FunFam" id="3.100.10.10:FF:000011">
    <property type="entry name" value="50S ribosomal subunit protein L15"/>
    <property type="match status" value="1"/>
</dbReference>
<dbReference type="GO" id="GO:0006412">
    <property type="term" value="P:translation"/>
    <property type="evidence" value="ECO:0007669"/>
    <property type="project" value="InterPro"/>
</dbReference>
<organism evidence="6 7">
    <name type="scientific">Bimuria novae-zelandiae CBS 107.79</name>
    <dbReference type="NCBI Taxonomy" id="1447943"/>
    <lineage>
        <taxon>Eukaryota</taxon>
        <taxon>Fungi</taxon>
        <taxon>Dikarya</taxon>
        <taxon>Ascomycota</taxon>
        <taxon>Pezizomycotina</taxon>
        <taxon>Dothideomycetes</taxon>
        <taxon>Pleosporomycetidae</taxon>
        <taxon>Pleosporales</taxon>
        <taxon>Massarineae</taxon>
        <taxon>Didymosphaeriaceae</taxon>
        <taxon>Bimuria</taxon>
    </lineage>
</organism>
<evidence type="ECO:0000313" key="7">
    <source>
        <dbReference type="Proteomes" id="UP000800036"/>
    </source>
</evidence>
<dbReference type="HAMAP" id="MF_01341">
    <property type="entry name" value="Ribosomal_uL15"/>
    <property type="match status" value="1"/>
</dbReference>
<feature type="compositionally biased region" description="Basic and acidic residues" evidence="4">
    <location>
        <begin position="319"/>
        <end position="336"/>
    </location>
</feature>
<comment type="similarity">
    <text evidence="1">Belongs to the universal ribosomal protein uL15 family.</text>
</comment>
<dbReference type="PANTHER" id="PTHR12934:SF11">
    <property type="entry name" value="LARGE RIBOSOMAL SUBUNIT PROTEIN UL15M"/>
    <property type="match status" value="1"/>
</dbReference>
<evidence type="ECO:0000259" key="5">
    <source>
        <dbReference type="Pfam" id="PF00828"/>
    </source>
</evidence>